<dbReference type="GeneID" id="7036940"/>
<dbReference type="EMBL" id="CP000922">
    <property type="protein sequence ID" value="ACJ33063.1"/>
    <property type="molecule type" value="Genomic_DNA"/>
</dbReference>
<evidence type="ECO:0000313" key="2">
    <source>
        <dbReference type="Proteomes" id="UP000000742"/>
    </source>
</evidence>
<evidence type="ECO:0000313" key="1">
    <source>
        <dbReference type="EMBL" id="ACJ33063.1"/>
    </source>
</evidence>
<protein>
    <submittedName>
        <fullName evidence="1">Uncharacterized protein</fullName>
    </submittedName>
</protein>
<dbReference type="HOGENOM" id="CLU_2803094_0_0_9"/>
<sequence length="67" mass="7828">MVRMEVSGKVIRLLMALDDYGVTVKELYRWIIMSVEWELGNDNTEGIESDRLNAICKALYKFEDENI</sequence>
<dbReference type="STRING" id="491915.Aflv_0683"/>
<organism evidence="1 2">
    <name type="scientific">Anoxybacillus flavithermus (strain DSM 21510 / WK1)</name>
    <dbReference type="NCBI Taxonomy" id="491915"/>
    <lineage>
        <taxon>Bacteria</taxon>
        <taxon>Bacillati</taxon>
        <taxon>Bacillota</taxon>
        <taxon>Bacilli</taxon>
        <taxon>Bacillales</taxon>
        <taxon>Anoxybacillaceae</taxon>
        <taxon>Anoxybacillus</taxon>
    </lineage>
</organism>
<dbReference type="KEGG" id="afl:Aflv_0683"/>
<dbReference type="PATRIC" id="fig|491915.6.peg.698"/>
<dbReference type="Proteomes" id="UP000000742">
    <property type="component" value="Chromosome"/>
</dbReference>
<accession>B7GIP8</accession>
<dbReference type="RefSeq" id="WP_012574369.1">
    <property type="nucleotide sequence ID" value="NC_011567.1"/>
</dbReference>
<reference evidence="1 2" key="1">
    <citation type="journal article" date="2008" name="Genome Biol.">
        <title>Encapsulated in silica: genome, proteome and physiology of the thermophilic bacterium Anoxybacillus flavithermus WK1.</title>
        <authorList>
            <person name="Saw J.H."/>
            <person name="Mountain B.W."/>
            <person name="Feng L."/>
            <person name="Omelchenko M.V."/>
            <person name="Hou S."/>
            <person name="Saito J.A."/>
            <person name="Stott M.B."/>
            <person name="Li D."/>
            <person name="Zhao G."/>
            <person name="Wu J."/>
            <person name="Galperin M.Y."/>
            <person name="Koonin E.V."/>
            <person name="Makarova K.S."/>
            <person name="Wolf Y.I."/>
            <person name="Rigden D.J."/>
            <person name="Dunfield P.F."/>
            <person name="Wang L."/>
            <person name="Alam M."/>
        </authorList>
    </citation>
    <scope>NUCLEOTIDE SEQUENCE [LARGE SCALE GENOMIC DNA]</scope>
    <source>
        <strain evidence="2">DSM 21510 / WK1</strain>
    </source>
</reference>
<dbReference type="AlphaFoldDB" id="B7GIP8"/>
<gene>
    <name evidence="1" type="ordered locus">Aflv_0683</name>
</gene>
<name>B7GIP8_ANOFW</name>
<proteinExistence type="predicted"/>